<feature type="transmembrane region" description="Helical" evidence="9">
    <location>
        <begin position="58"/>
        <end position="81"/>
    </location>
</feature>
<evidence type="ECO:0000313" key="11">
    <source>
        <dbReference type="EMBL" id="GAD57249.1"/>
    </source>
</evidence>
<organism evidence="11 12">
    <name type="scientific">Limimaricola cinnabarinus LL-001</name>
    <dbReference type="NCBI Taxonomy" id="1337093"/>
    <lineage>
        <taxon>Bacteria</taxon>
        <taxon>Pseudomonadati</taxon>
        <taxon>Pseudomonadota</taxon>
        <taxon>Alphaproteobacteria</taxon>
        <taxon>Rhodobacterales</taxon>
        <taxon>Paracoccaceae</taxon>
        <taxon>Limimaricola</taxon>
    </lineage>
</organism>
<reference evidence="11" key="1">
    <citation type="journal article" date="2013" name="Genome Announc.">
        <title>Draft Genome Sequence of Loktanella cinnabarina LL-001T, Isolated from Deep-Sea Floor Sediment.</title>
        <authorList>
            <person name="Nishi S."/>
            <person name="Tsubouchi T."/>
            <person name="Takaki Y."/>
            <person name="Koyanagi R."/>
            <person name="Satoh N."/>
            <person name="Maruyama T."/>
            <person name="Hatada Y."/>
        </authorList>
    </citation>
    <scope>NUCLEOTIDE SEQUENCE [LARGE SCALE GENOMIC DNA]</scope>
    <source>
        <strain evidence="11">LL-001</strain>
    </source>
</reference>
<dbReference type="AlphaFoldDB" id="U3AHT0"/>
<keyword evidence="12" id="KW-1185">Reference proteome</keyword>
<dbReference type="RefSeq" id="WP_021695348.1">
    <property type="nucleotide sequence ID" value="NZ_BATB01000072.1"/>
</dbReference>
<feature type="transmembrane region" description="Helical" evidence="9">
    <location>
        <begin position="141"/>
        <end position="157"/>
    </location>
</feature>
<dbReference type="Proteomes" id="UP000016566">
    <property type="component" value="Unassembled WGS sequence"/>
</dbReference>
<dbReference type="Pfam" id="PF04290">
    <property type="entry name" value="DctQ"/>
    <property type="match status" value="1"/>
</dbReference>
<evidence type="ECO:0000256" key="1">
    <source>
        <dbReference type="ARBA" id="ARBA00004429"/>
    </source>
</evidence>
<dbReference type="InterPro" id="IPR055348">
    <property type="entry name" value="DctQ"/>
</dbReference>
<keyword evidence="6 9" id="KW-1133">Transmembrane helix</keyword>
<comment type="similarity">
    <text evidence="8 9">Belongs to the TRAP transporter small permease family.</text>
</comment>
<dbReference type="GO" id="GO:0022857">
    <property type="term" value="F:transmembrane transporter activity"/>
    <property type="evidence" value="ECO:0007669"/>
    <property type="project" value="UniProtKB-UniRule"/>
</dbReference>
<dbReference type="InterPro" id="IPR007387">
    <property type="entry name" value="TRAP_DctQ"/>
</dbReference>
<comment type="subcellular location">
    <subcellularLocation>
        <location evidence="1 9">Cell inner membrane</location>
        <topology evidence="1 9">Multi-pass membrane protein</topology>
    </subcellularLocation>
</comment>
<name>U3AHT0_9RHOB</name>
<keyword evidence="5 9" id="KW-0812">Transmembrane</keyword>
<dbReference type="GO" id="GO:0005886">
    <property type="term" value="C:plasma membrane"/>
    <property type="evidence" value="ECO:0007669"/>
    <property type="project" value="UniProtKB-SubCell"/>
</dbReference>
<protein>
    <recommendedName>
        <fullName evidence="9">TRAP transporter small permease protein</fullName>
    </recommendedName>
</protein>
<evidence type="ECO:0000256" key="3">
    <source>
        <dbReference type="ARBA" id="ARBA00022475"/>
    </source>
</evidence>
<dbReference type="PANTHER" id="PTHR35011:SF4">
    <property type="entry name" value="SLL1102 PROTEIN"/>
    <property type="match status" value="1"/>
</dbReference>
<evidence type="ECO:0000256" key="2">
    <source>
        <dbReference type="ARBA" id="ARBA00022448"/>
    </source>
</evidence>
<dbReference type="STRING" id="1337093.MBELCI_3301"/>
<comment type="caution">
    <text evidence="9">Lacks conserved residue(s) required for the propagation of feature annotation.</text>
</comment>
<dbReference type="EMBL" id="BATB01000072">
    <property type="protein sequence ID" value="GAD57249.1"/>
    <property type="molecule type" value="Genomic_DNA"/>
</dbReference>
<keyword evidence="7 9" id="KW-0472">Membrane</keyword>
<feature type="transmembrane region" description="Helical" evidence="9">
    <location>
        <begin position="227"/>
        <end position="245"/>
    </location>
</feature>
<gene>
    <name evidence="11" type="ORF">MBELCI_3301</name>
</gene>
<evidence type="ECO:0000256" key="7">
    <source>
        <dbReference type="ARBA" id="ARBA00023136"/>
    </source>
</evidence>
<sequence length="279" mass="31188">MKDDDTPQGEMAVVSKATTTIRDMAWPAAFIACMAWLVWYFPRFIIFAGLANDNLNSGYLTAGAIDFALLAGAVVTLLMGLRAVRTTAGEGVIETPVDRLSLFLGRVTMLLVVILVAVMAYEVTLRYVFERPTLWANEMSLWMAGFIFLLSGLYAMQQRSHIRIYLLYDVLPRGVQRVCDVISTSLICLFAAAMLWGSWNEARDKFLRWETFGTAFDPPIPATLKPLILLVMVLVALQAVANLIADWRKGPESHGVIDENEVEEMIQTARAQHEQGRHD</sequence>
<keyword evidence="3" id="KW-1003">Cell membrane</keyword>
<evidence type="ECO:0000256" key="9">
    <source>
        <dbReference type="RuleBase" id="RU369079"/>
    </source>
</evidence>
<keyword evidence="4 9" id="KW-0997">Cell inner membrane</keyword>
<evidence type="ECO:0000256" key="4">
    <source>
        <dbReference type="ARBA" id="ARBA00022519"/>
    </source>
</evidence>
<evidence type="ECO:0000313" key="12">
    <source>
        <dbReference type="Proteomes" id="UP000016566"/>
    </source>
</evidence>
<evidence type="ECO:0000256" key="8">
    <source>
        <dbReference type="ARBA" id="ARBA00038436"/>
    </source>
</evidence>
<proteinExistence type="inferred from homology"/>
<feature type="transmembrane region" description="Helical" evidence="9">
    <location>
        <begin position="102"/>
        <end position="121"/>
    </location>
</feature>
<comment type="function">
    <text evidence="9">Part of the tripartite ATP-independent periplasmic (TRAP) transport system.</text>
</comment>
<evidence type="ECO:0000259" key="10">
    <source>
        <dbReference type="Pfam" id="PF04290"/>
    </source>
</evidence>
<accession>U3AHT0</accession>
<comment type="caution">
    <text evidence="11">The sequence shown here is derived from an EMBL/GenBank/DDBJ whole genome shotgun (WGS) entry which is preliminary data.</text>
</comment>
<feature type="transmembrane region" description="Helical" evidence="9">
    <location>
        <begin position="25"/>
        <end position="46"/>
    </location>
</feature>
<evidence type="ECO:0000256" key="6">
    <source>
        <dbReference type="ARBA" id="ARBA00022989"/>
    </source>
</evidence>
<keyword evidence="2 9" id="KW-0813">Transport</keyword>
<feature type="transmembrane region" description="Helical" evidence="9">
    <location>
        <begin position="178"/>
        <end position="199"/>
    </location>
</feature>
<comment type="subunit">
    <text evidence="9">The complex comprises the extracytoplasmic solute receptor protein and the two transmembrane proteins.</text>
</comment>
<feature type="domain" description="Tripartite ATP-independent periplasmic transporters DctQ component" evidence="10">
    <location>
        <begin position="115"/>
        <end position="248"/>
    </location>
</feature>
<dbReference type="eggNOG" id="COG4665">
    <property type="taxonomic scope" value="Bacteria"/>
</dbReference>
<evidence type="ECO:0000256" key="5">
    <source>
        <dbReference type="ARBA" id="ARBA00022692"/>
    </source>
</evidence>
<dbReference type="PANTHER" id="PTHR35011">
    <property type="entry name" value="2,3-DIKETO-L-GULONATE TRAP TRANSPORTER SMALL PERMEASE PROTEIN YIAM"/>
    <property type="match status" value="1"/>
</dbReference>